<gene>
    <name evidence="10" type="ORF">NP064_14590</name>
</gene>
<dbReference type="RefSeq" id="WP_227570127.1">
    <property type="nucleotide sequence ID" value="NZ_CP101988.1"/>
</dbReference>
<organism evidence="10 11">
    <name type="scientific">Cellulomonas chengniuliangii</name>
    <dbReference type="NCBI Taxonomy" id="2968084"/>
    <lineage>
        <taxon>Bacteria</taxon>
        <taxon>Bacillati</taxon>
        <taxon>Actinomycetota</taxon>
        <taxon>Actinomycetes</taxon>
        <taxon>Micrococcales</taxon>
        <taxon>Cellulomonadaceae</taxon>
        <taxon>Cellulomonas</taxon>
    </lineage>
</organism>
<feature type="transmembrane region" description="Helical" evidence="7">
    <location>
        <begin position="326"/>
        <end position="347"/>
    </location>
</feature>
<evidence type="ECO:0000256" key="4">
    <source>
        <dbReference type="ARBA" id="ARBA00022692"/>
    </source>
</evidence>
<evidence type="ECO:0000256" key="6">
    <source>
        <dbReference type="ARBA" id="ARBA00023136"/>
    </source>
</evidence>
<evidence type="ECO:0000256" key="3">
    <source>
        <dbReference type="ARBA" id="ARBA00022475"/>
    </source>
</evidence>
<name>A0ABY5KWW9_9CELL</name>
<dbReference type="PANTHER" id="PTHR43163:SF9">
    <property type="entry name" value="ABC TRANSPORTER PERMEASE PROTEIN"/>
    <property type="match status" value="1"/>
</dbReference>
<accession>A0ABY5KWW9</accession>
<evidence type="ECO:0000313" key="11">
    <source>
        <dbReference type="Proteomes" id="UP001316189"/>
    </source>
</evidence>
<keyword evidence="6 7" id="KW-0472">Membrane</keyword>
<evidence type="ECO:0000256" key="8">
    <source>
        <dbReference type="SAM" id="MobiDB-lite"/>
    </source>
</evidence>
<keyword evidence="4 7" id="KW-0812">Transmembrane</keyword>
<dbReference type="Gene3D" id="1.10.3720.10">
    <property type="entry name" value="MetI-like"/>
    <property type="match status" value="1"/>
</dbReference>
<dbReference type="PROSITE" id="PS50928">
    <property type="entry name" value="ABC_TM1"/>
    <property type="match status" value="1"/>
</dbReference>
<dbReference type="CDD" id="cd06261">
    <property type="entry name" value="TM_PBP2"/>
    <property type="match status" value="1"/>
</dbReference>
<dbReference type="SUPFAM" id="SSF161098">
    <property type="entry name" value="MetI-like"/>
    <property type="match status" value="1"/>
</dbReference>
<evidence type="ECO:0000259" key="9">
    <source>
        <dbReference type="PROSITE" id="PS50928"/>
    </source>
</evidence>
<dbReference type="Pfam" id="PF00528">
    <property type="entry name" value="BPD_transp_1"/>
    <property type="match status" value="1"/>
</dbReference>
<evidence type="ECO:0000256" key="5">
    <source>
        <dbReference type="ARBA" id="ARBA00022989"/>
    </source>
</evidence>
<feature type="transmembrane region" description="Helical" evidence="7">
    <location>
        <begin position="140"/>
        <end position="164"/>
    </location>
</feature>
<dbReference type="EMBL" id="CP101988">
    <property type="protein sequence ID" value="UUI74990.1"/>
    <property type="molecule type" value="Genomic_DNA"/>
</dbReference>
<evidence type="ECO:0000256" key="1">
    <source>
        <dbReference type="ARBA" id="ARBA00004651"/>
    </source>
</evidence>
<evidence type="ECO:0000256" key="7">
    <source>
        <dbReference type="RuleBase" id="RU363032"/>
    </source>
</evidence>
<dbReference type="InterPro" id="IPR000515">
    <property type="entry name" value="MetI-like"/>
</dbReference>
<evidence type="ECO:0000313" key="10">
    <source>
        <dbReference type="EMBL" id="UUI74990.1"/>
    </source>
</evidence>
<feature type="transmembrane region" description="Helical" evidence="7">
    <location>
        <begin position="176"/>
        <end position="207"/>
    </location>
</feature>
<feature type="region of interest" description="Disordered" evidence="8">
    <location>
        <begin position="1"/>
        <end position="29"/>
    </location>
</feature>
<keyword evidence="5 7" id="KW-1133">Transmembrane helix</keyword>
<keyword evidence="11" id="KW-1185">Reference proteome</keyword>
<sequence length="363" mass="36924">MTLISDTGREAPVAPAPGDGMPLVAPAPRGAASGRRVAVLRLVRRRLLWAAPLMGVISLAVFALAAASPTDAAAAFLGARDEFTGGAARASVEDVVTGAHGAGAHWAEAWWRWASGLVSGDLGVSTSARMPVADVVAARLPWTLLLMVLGLALGAAVAVPLALIAARQPHGLLARVLTSGLWALSAVPAFLVAMGLMAVLAVGLGWLPTGGLTDAGAAVTPGQVGRHLVLPVLSVALAQLPWITLHLHRAVTAQLRSPATEAARLRGVPERQVLARHVLPTAAVPTLAIAGARLPEVVAGSVLVEEVFSWPGLGQSLVSAALAQDFALLAASTVLLSAVAVLGGLLADLCLVRIDPRTDPDAL</sequence>
<reference evidence="10 11" key="1">
    <citation type="submission" date="2022-07" db="EMBL/GenBank/DDBJ databases">
        <title>Novel species in genus cellulomonas.</title>
        <authorList>
            <person name="Ye L."/>
        </authorList>
    </citation>
    <scope>NUCLEOTIDE SEQUENCE [LARGE SCALE GENOMIC DNA]</scope>
    <source>
        <strain evidence="11">zg-Y338</strain>
    </source>
</reference>
<dbReference type="PANTHER" id="PTHR43163">
    <property type="entry name" value="DIPEPTIDE TRANSPORT SYSTEM PERMEASE PROTEIN DPPB-RELATED"/>
    <property type="match status" value="1"/>
</dbReference>
<dbReference type="Proteomes" id="UP001316189">
    <property type="component" value="Chromosome"/>
</dbReference>
<feature type="transmembrane region" description="Helical" evidence="7">
    <location>
        <begin position="47"/>
        <end position="67"/>
    </location>
</feature>
<keyword evidence="3" id="KW-1003">Cell membrane</keyword>
<comment type="similarity">
    <text evidence="7">Belongs to the binding-protein-dependent transport system permease family.</text>
</comment>
<comment type="subcellular location">
    <subcellularLocation>
        <location evidence="1 7">Cell membrane</location>
        <topology evidence="1 7">Multi-pass membrane protein</topology>
    </subcellularLocation>
</comment>
<proteinExistence type="inferred from homology"/>
<evidence type="ECO:0000256" key="2">
    <source>
        <dbReference type="ARBA" id="ARBA00022448"/>
    </source>
</evidence>
<feature type="domain" description="ABC transmembrane type-1" evidence="9">
    <location>
        <begin position="140"/>
        <end position="347"/>
    </location>
</feature>
<dbReference type="InterPro" id="IPR035906">
    <property type="entry name" value="MetI-like_sf"/>
</dbReference>
<protein>
    <submittedName>
        <fullName evidence="10">ABC transporter permease</fullName>
    </submittedName>
</protein>
<keyword evidence="2 7" id="KW-0813">Transport</keyword>